<evidence type="ECO:0000256" key="1">
    <source>
        <dbReference type="SAM" id="MobiDB-lite"/>
    </source>
</evidence>
<proteinExistence type="predicted"/>
<evidence type="ECO:0000313" key="3">
    <source>
        <dbReference type="Proteomes" id="UP000654075"/>
    </source>
</evidence>
<name>A0A813FK80_POLGL</name>
<dbReference type="AlphaFoldDB" id="A0A813FK80"/>
<dbReference type="Pfam" id="PF10300">
    <property type="entry name" value="Iml2-TPR_39"/>
    <property type="match status" value="1"/>
</dbReference>
<sequence length="841" mass="91869">MVTCAAPTTQVSLGDDGAFSFGQRRLMTKRGCWLGRPVQRWCQIEQDHLVYYASLTSRAPKGKIPLAECALSRDFSDKSVSWPLGELQSQALELVRPGKSPCLIHADSPEEMAALAAYLRSKGQHESHGIALPCSSRPLAAVAEEEDETAAAEAAEEDASQFVSDVADEDLTGDSHHRMPNSSSPSVEPLASAGLMPLHSRGFSREAKISPRGGLSDASVNVRLGPDLAARVTSRASSIGNASEWSADVGDESYACQDSRFDAVGDASSQSFTTAGGSSSSTSSSNSYGARPPRQFKAAHFASVASSLGPKLAYRKAMQLMWNYDLDAARALLEPWRSSVLWHAGAYAECSALRAGLTGRKSEALATLELVKTAEALQDSIGVGGLAHDVFGAEMLLLRSGLQVMLGARLRALYNLRQCWVTYHRLEQLISDEAAFEAAMKQDEVNTSADIRGRVLFGLGLFYLAASLVPASFCPLMRLAGFVMHRQRGKAYLFECVERDLGTRAIAAAICLSMYHLDLEPDIPRAGNLLVASLGRQPENVLLHWAGSLLAWRNTFISQAVEMTGKALWCCGEELGGKAVYLRYELGMFHFIAMDWPLAYEHLHCVYESVHADQDKAFFPYRTLVTTQLAAVAFSMGQHVQGEALCRECGAVKDWSGLLKMESDFSKVLQIFVKRRHRHGRSLLAFEVMYLLRQFPKVPAPMLEDLQAQVQKVALPFRRVSASQASVIAVDGPSEAEAAVELASALTVQTVIRFYLGDATGAMELVPELSQLCPSLPIWASYISAHGLYWCGRVLALNSDNEEARLCLQQAKAYKKYPFNIGVKIAKVLAEHEEQMSRRIL</sequence>
<dbReference type="InterPro" id="IPR011993">
    <property type="entry name" value="PH-like_dom_sf"/>
</dbReference>
<dbReference type="Gene3D" id="2.30.29.30">
    <property type="entry name" value="Pleckstrin-homology domain (PH domain)/Phosphotyrosine-binding domain (PTB)"/>
    <property type="match status" value="1"/>
</dbReference>
<accession>A0A813FK80</accession>
<dbReference type="PANTHER" id="PTHR31859">
    <property type="entry name" value="TETRATRICOPEPTIDE REPEAT PROTEIN 39 FAMILY MEMBER"/>
    <property type="match status" value="1"/>
</dbReference>
<dbReference type="PANTHER" id="PTHR31859:SF1">
    <property type="entry name" value="TETRATRICOPEPTIDE REPEAT PROTEIN 39C"/>
    <property type="match status" value="1"/>
</dbReference>
<comment type="caution">
    <text evidence="2">The sequence shown here is derived from an EMBL/GenBank/DDBJ whole genome shotgun (WGS) entry which is preliminary data.</text>
</comment>
<dbReference type="Proteomes" id="UP000654075">
    <property type="component" value="Unassembled WGS sequence"/>
</dbReference>
<gene>
    <name evidence="2" type="ORF">PGLA1383_LOCUS28778</name>
</gene>
<keyword evidence="3" id="KW-1185">Reference proteome</keyword>
<dbReference type="SUPFAM" id="SSF50729">
    <property type="entry name" value="PH domain-like"/>
    <property type="match status" value="1"/>
</dbReference>
<dbReference type="InterPro" id="IPR019412">
    <property type="entry name" value="IML2/TPR_39"/>
</dbReference>
<dbReference type="OrthoDB" id="417345at2759"/>
<dbReference type="EMBL" id="CAJNNV010024869">
    <property type="protein sequence ID" value="CAE8610968.1"/>
    <property type="molecule type" value="Genomic_DNA"/>
</dbReference>
<feature type="region of interest" description="Disordered" evidence="1">
    <location>
        <begin position="272"/>
        <end position="291"/>
    </location>
</feature>
<dbReference type="CDD" id="cd00821">
    <property type="entry name" value="PH"/>
    <property type="match status" value="1"/>
</dbReference>
<organism evidence="2 3">
    <name type="scientific">Polarella glacialis</name>
    <name type="common">Dinoflagellate</name>
    <dbReference type="NCBI Taxonomy" id="89957"/>
    <lineage>
        <taxon>Eukaryota</taxon>
        <taxon>Sar</taxon>
        <taxon>Alveolata</taxon>
        <taxon>Dinophyceae</taxon>
        <taxon>Suessiales</taxon>
        <taxon>Suessiaceae</taxon>
        <taxon>Polarella</taxon>
    </lineage>
</organism>
<evidence type="ECO:0000313" key="2">
    <source>
        <dbReference type="EMBL" id="CAE8610968.1"/>
    </source>
</evidence>
<reference evidence="2" key="1">
    <citation type="submission" date="2021-02" db="EMBL/GenBank/DDBJ databases">
        <authorList>
            <person name="Dougan E. K."/>
            <person name="Rhodes N."/>
            <person name="Thang M."/>
            <person name="Chan C."/>
        </authorList>
    </citation>
    <scope>NUCLEOTIDE SEQUENCE</scope>
</reference>
<protein>
    <submittedName>
        <fullName evidence="2">Uncharacterized protein</fullName>
    </submittedName>
</protein>
<feature type="compositionally biased region" description="Low complexity" evidence="1">
    <location>
        <begin position="272"/>
        <end position="290"/>
    </location>
</feature>
<feature type="region of interest" description="Disordered" evidence="1">
    <location>
        <begin position="171"/>
        <end position="191"/>
    </location>
</feature>